<evidence type="ECO:0000313" key="3">
    <source>
        <dbReference type="Proteomes" id="UP000019812"/>
    </source>
</evidence>
<dbReference type="Proteomes" id="UP000019812">
    <property type="component" value="Unassembled WGS sequence"/>
</dbReference>
<protein>
    <submittedName>
        <fullName evidence="2">Uncharacterized protein</fullName>
    </submittedName>
</protein>
<accession>A0A084XWJ4</accession>
<gene>
    <name evidence="2" type="ORF">CAPSK01_003777</name>
</gene>
<feature type="region of interest" description="Disordered" evidence="1">
    <location>
        <begin position="121"/>
        <end position="143"/>
    </location>
</feature>
<sequence>MFVEALDRRILDRGLEERVQHVKTGLVGGEPGPLDLHAAESTHIDMPVRGTAPWASPVLELGQLLGTVCHEILDHILLAQPVAATHRIVEVILEAIGRQLHPRRTALGSDGVATHRIDLRDQRDPQRGIRLRDGNRRPQTCPATPDDHYVRLVYLHAFSFLAPGIAGDDPYPPKPCRESSGRTHH</sequence>
<proteinExistence type="predicted"/>
<dbReference type="EMBL" id="JDSS02000037">
    <property type="protein sequence ID" value="KFB66838.1"/>
    <property type="molecule type" value="Genomic_DNA"/>
</dbReference>
<feature type="compositionally biased region" description="Basic and acidic residues" evidence="1">
    <location>
        <begin position="121"/>
        <end position="136"/>
    </location>
</feature>
<evidence type="ECO:0000313" key="2">
    <source>
        <dbReference type="EMBL" id="KFB66838.1"/>
    </source>
</evidence>
<evidence type="ECO:0000256" key="1">
    <source>
        <dbReference type="SAM" id="MobiDB-lite"/>
    </source>
</evidence>
<name>A0A084XWJ4_9PROT</name>
<organism evidence="2 3">
    <name type="scientific">Candidatus Accumulibacter vicinus</name>
    <dbReference type="NCBI Taxonomy" id="2954382"/>
    <lineage>
        <taxon>Bacteria</taxon>
        <taxon>Pseudomonadati</taxon>
        <taxon>Pseudomonadota</taxon>
        <taxon>Betaproteobacteria</taxon>
        <taxon>Candidatus Accumulibacter</taxon>
    </lineage>
</organism>
<reference evidence="2 3" key="1">
    <citation type="submission" date="2014-07" db="EMBL/GenBank/DDBJ databases">
        <title>Expanding our view of genomic diversity in Candidatus Accumulibacter clades.</title>
        <authorList>
            <person name="Skennerton C.T."/>
            <person name="Barr J.J."/>
            <person name="Slater F.R."/>
            <person name="Bond P.L."/>
            <person name="Tyson G.W."/>
        </authorList>
    </citation>
    <scope>NUCLEOTIDE SEQUENCE [LARGE SCALE GENOMIC DNA]</scope>
    <source>
        <strain evidence="3">SK-01</strain>
    </source>
</reference>
<comment type="caution">
    <text evidence="2">The sequence shown here is derived from an EMBL/GenBank/DDBJ whole genome shotgun (WGS) entry which is preliminary data.</text>
</comment>
<dbReference type="AlphaFoldDB" id="A0A084XWJ4"/>